<accession>A0A1B2H9D8</accession>
<sequence>MNKSVQESYMQNFIVDKNSWKVSDKLNSWKNIQNAIIHFQKSYENLKLTSDLNKTFMDDFNVSLFIINDQIITPDNREKMIQDFKTIIPDSNSQKIISIYANPKFLYQSYLQLISEHPEIDQYQIKNSRNIYKIDNLNDGSIKLVATHLSDLNVQNSNYIQKYKSLGVRATVIIYPNDFPIIKYSHFVK</sequence>
<protein>
    <submittedName>
        <fullName evidence="1">Uncharacterized protein</fullName>
    </submittedName>
</protein>
<evidence type="ECO:0000313" key="2">
    <source>
        <dbReference type="Proteomes" id="UP000093070"/>
    </source>
</evidence>
<dbReference type="PATRIC" id="fig|118101.4.peg.577"/>
<name>A0A1B2H9D8_BUCDN</name>
<gene>
    <name evidence="1" type="ORF">ATN01_02905</name>
</gene>
<reference evidence="1 2" key="1">
    <citation type="submission" date="2015-11" db="EMBL/GenBank/DDBJ databases">
        <title>The complete genome of Buchnera aphidicola from Diuraphis noxia biotype SAM.</title>
        <authorList>
            <person name="Burger N.F.V."/>
            <person name="Oberholster A.-M."/>
        </authorList>
    </citation>
    <scope>NUCLEOTIDE SEQUENCE [LARGE SCALE GENOMIC DNA]</scope>
    <source>
        <strain evidence="1">SAM</strain>
    </source>
</reference>
<dbReference type="Proteomes" id="UP000093070">
    <property type="component" value="Chromosome"/>
</dbReference>
<organism evidence="1 2">
    <name type="scientific">Buchnera aphidicola subsp. Diuraphis noxia</name>
    <dbReference type="NCBI Taxonomy" id="118101"/>
    <lineage>
        <taxon>Bacteria</taxon>
        <taxon>Pseudomonadati</taxon>
        <taxon>Pseudomonadota</taxon>
        <taxon>Gammaproteobacteria</taxon>
        <taxon>Enterobacterales</taxon>
        <taxon>Erwiniaceae</taxon>
        <taxon>Buchnera</taxon>
    </lineage>
</organism>
<evidence type="ECO:0000313" key="1">
    <source>
        <dbReference type="EMBL" id="ANZ22812.1"/>
    </source>
</evidence>
<dbReference type="OrthoDB" id="6553087at2"/>
<dbReference type="EMBL" id="CP013259">
    <property type="protein sequence ID" value="ANZ22812.1"/>
    <property type="molecule type" value="Genomic_DNA"/>
</dbReference>
<proteinExistence type="predicted"/>
<dbReference type="AlphaFoldDB" id="A0A1B2H9D8"/>